<gene>
    <name evidence="2" type="ORF">GKQ77_27945</name>
</gene>
<comment type="caution">
    <text evidence="2">The sequence shown here is derived from an EMBL/GenBank/DDBJ whole genome shotgun (WGS) entry which is preliminary data.</text>
</comment>
<dbReference type="InterPro" id="IPR036028">
    <property type="entry name" value="SH3-like_dom_sf"/>
</dbReference>
<keyword evidence="3" id="KW-1185">Reference proteome</keyword>
<feature type="chain" id="PRO_5045168161" description="SH3 domain-containing protein" evidence="1">
    <location>
        <begin position="20"/>
        <end position="122"/>
    </location>
</feature>
<protein>
    <recommendedName>
        <fullName evidence="4">SH3 domain-containing protein</fullName>
    </recommendedName>
</protein>
<accession>A0ABS6YVE8</accession>
<evidence type="ECO:0000313" key="3">
    <source>
        <dbReference type="Proteomes" id="UP001197114"/>
    </source>
</evidence>
<keyword evidence="1" id="KW-0732">Signal</keyword>
<organism evidence="2 3">
    <name type="scientific">Streptomyces anatolicus</name>
    <dbReference type="NCBI Taxonomy" id="2675858"/>
    <lineage>
        <taxon>Bacteria</taxon>
        <taxon>Bacillati</taxon>
        <taxon>Actinomycetota</taxon>
        <taxon>Actinomycetes</taxon>
        <taxon>Kitasatosporales</taxon>
        <taxon>Streptomycetaceae</taxon>
        <taxon>Streptomyces</taxon>
    </lineage>
</organism>
<name>A0ABS6YVE8_9ACTN</name>
<evidence type="ECO:0008006" key="4">
    <source>
        <dbReference type="Google" id="ProtNLM"/>
    </source>
</evidence>
<dbReference type="RefSeq" id="WP_219691729.1">
    <property type="nucleotide sequence ID" value="NZ_WMBF01000491.1"/>
</dbReference>
<dbReference type="SUPFAM" id="SSF50044">
    <property type="entry name" value="SH3-domain"/>
    <property type="match status" value="1"/>
</dbReference>
<dbReference type="Proteomes" id="UP001197114">
    <property type="component" value="Unassembled WGS sequence"/>
</dbReference>
<sequence length="122" mass="12780">MRFKLLGPAVTSAALVATAFTGGVAVAETPSAPKTAAAAAHDCGNGFSNVPAKESVKIRSTPKVNGTALGLWPKGKRGDLCDMAKKWSGDSYRLCGKSSNKWYYGTYGNTRGFVPVTCINFS</sequence>
<proteinExistence type="predicted"/>
<evidence type="ECO:0000313" key="2">
    <source>
        <dbReference type="EMBL" id="MBW5425347.1"/>
    </source>
</evidence>
<feature type="signal peptide" evidence="1">
    <location>
        <begin position="1"/>
        <end position="19"/>
    </location>
</feature>
<dbReference type="Gene3D" id="2.30.30.40">
    <property type="entry name" value="SH3 Domains"/>
    <property type="match status" value="1"/>
</dbReference>
<dbReference type="EMBL" id="WMBF01000491">
    <property type="protein sequence ID" value="MBW5425347.1"/>
    <property type="molecule type" value="Genomic_DNA"/>
</dbReference>
<evidence type="ECO:0000256" key="1">
    <source>
        <dbReference type="SAM" id="SignalP"/>
    </source>
</evidence>
<reference evidence="2 3" key="1">
    <citation type="submission" date="2019-11" db="EMBL/GenBank/DDBJ databases">
        <authorList>
            <person name="Ay H."/>
        </authorList>
    </citation>
    <scope>NUCLEOTIDE SEQUENCE [LARGE SCALE GENOMIC DNA]</scope>
    <source>
        <strain evidence="2 3">BG9H</strain>
    </source>
</reference>